<dbReference type="GO" id="GO:0006457">
    <property type="term" value="P:protein folding"/>
    <property type="evidence" value="ECO:0007669"/>
    <property type="project" value="TreeGrafter"/>
</dbReference>
<name>A0A9D4URC0_ADICA</name>
<dbReference type="InterPro" id="IPR011990">
    <property type="entry name" value="TPR-like_helical_dom_sf"/>
</dbReference>
<dbReference type="EMBL" id="JABFUD020000012">
    <property type="protein sequence ID" value="KAI5072407.1"/>
    <property type="molecule type" value="Genomic_DNA"/>
</dbReference>
<dbReference type="OrthoDB" id="420195at2759"/>
<protein>
    <submittedName>
        <fullName evidence="1">Uncharacterized protein</fullName>
    </submittedName>
</protein>
<dbReference type="AlphaFoldDB" id="A0A9D4URC0"/>
<dbReference type="PANTHER" id="PTHR46035:SF1">
    <property type="entry name" value="TETRATRICOPEPTIDE REPEAT PROTEIN 4"/>
    <property type="match status" value="1"/>
</dbReference>
<dbReference type="Proteomes" id="UP000886520">
    <property type="component" value="Chromosome 12"/>
</dbReference>
<keyword evidence="2" id="KW-1185">Reference proteome</keyword>
<dbReference type="GO" id="GO:0005829">
    <property type="term" value="C:cytosol"/>
    <property type="evidence" value="ECO:0007669"/>
    <property type="project" value="TreeGrafter"/>
</dbReference>
<evidence type="ECO:0000313" key="1">
    <source>
        <dbReference type="EMBL" id="KAI5072407.1"/>
    </source>
</evidence>
<reference evidence="1" key="1">
    <citation type="submission" date="2021-01" db="EMBL/GenBank/DDBJ databases">
        <title>Adiantum capillus-veneris genome.</title>
        <authorList>
            <person name="Fang Y."/>
            <person name="Liao Q."/>
        </authorList>
    </citation>
    <scope>NUCLEOTIDE SEQUENCE</scope>
    <source>
        <strain evidence="1">H3</strain>
        <tissue evidence="1">Leaf</tissue>
    </source>
</reference>
<dbReference type="InterPro" id="IPR019734">
    <property type="entry name" value="TPR_rpt"/>
</dbReference>
<dbReference type="GO" id="GO:0030544">
    <property type="term" value="F:Hsp70 protein binding"/>
    <property type="evidence" value="ECO:0007669"/>
    <property type="project" value="TreeGrafter"/>
</dbReference>
<proteinExistence type="predicted"/>
<gene>
    <name evidence="1" type="ORF">GOP47_0012513</name>
</gene>
<organism evidence="1 2">
    <name type="scientific">Adiantum capillus-veneris</name>
    <name type="common">Maidenhair fern</name>
    <dbReference type="NCBI Taxonomy" id="13818"/>
    <lineage>
        <taxon>Eukaryota</taxon>
        <taxon>Viridiplantae</taxon>
        <taxon>Streptophyta</taxon>
        <taxon>Embryophyta</taxon>
        <taxon>Tracheophyta</taxon>
        <taxon>Polypodiopsida</taxon>
        <taxon>Polypodiidae</taxon>
        <taxon>Polypodiales</taxon>
        <taxon>Pteridineae</taxon>
        <taxon>Pteridaceae</taxon>
        <taxon>Vittarioideae</taxon>
        <taxon>Adiantum</taxon>
    </lineage>
</organism>
<accession>A0A9D4URC0</accession>
<evidence type="ECO:0000313" key="2">
    <source>
        <dbReference type="Proteomes" id="UP000886520"/>
    </source>
</evidence>
<dbReference type="GO" id="GO:0005634">
    <property type="term" value="C:nucleus"/>
    <property type="evidence" value="ECO:0007669"/>
    <property type="project" value="TreeGrafter"/>
</dbReference>
<dbReference type="Gene3D" id="1.25.40.10">
    <property type="entry name" value="Tetratricopeptide repeat domain"/>
    <property type="match status" value="1"/>
</dbReference>
<dbReference type="SUPFAM" id="SSF48452">
    <property type="entry name" value="TPR-like"/>
    <property type="match status" value="1"/>
</dbReference>
<dbReference type="SMART" id="SM00028">
    <property type="entry name" value="TPR"/>
    <property type="match status" value="3"/>
</dbReference>
<feature type="non-terminal residue" evidence="1">
    <location>
        <position position="239"/>
    </location>
</feature>
<sequence length="239" mass="26685">MALWLEPNAVHVAPEAQADLDALSALRESAAIELKEKGNEYVKMGKKYYKDALDCYTRALQQKSMDAVNSSILYANRAHVHLLLGNNRHALDDAQQAIQVNKANVKAYFRGAKAGLGLESLSEAMRLCSLGLDQEPNNVELSKLRIVIENKLKESAVFEERIASEVAKAEVLSSVIADRGVSVGKPAFREHVNGRKPWLDDSKLLHWPVLFLYPESMIQQPHIGIADRIIHEEKLNYST</sequence>
<dbReference type="GO" id="GO:0051879">
    <property type="term" value="F:Hsp90 protein binding"/>
    <property type="evidence" value="ECO:0007669"/>
    <property type="project" value="TreeGrafter"/>
</dbReference>
<dbReference type="PANTHER" id="PTHR46035">
    <property type="entry name" value="TETRATRICOPEPTIDE REPEAT PROTEIN 4"/>
    <property type="match status" value="1"/>
</dbReference>
<comment type="caution">
    <text evidence="1">The sequence shown here is derived from an EMBL/GenBank/DDBJ whole genome shotgun (WGS) entry which is preliminary data.</text>
</comment>